<proteinExistence type="predicted"/>
<keyword evidence="2" id="KW-0614">Plasmid</keyword>
<dbReference type="EMBL" id="MT647837">
    <property type="protein sequence ID" value="QQM12698.1"/>
    <property type="molecule type" value="Genomic_DNA"/>
</dbReference>
<geneLocation type="plasmid" evidence="2">
    <name>pHN111RT-mcr8.2</name>
</geneLocation>
<accession>A0A8E4XVY8</accession>
<evidence type="ECO:0000256" key="1">
    <source>
        <dbReference type="SAM" id="MobiDB-lite"/>
    </source>
</evidence>
<sequence length="52" mass="6045">MRSPVTVFERREKSGSWHRDAMAAYKGRRPEGGGRTKRSRRQRQAGDVLIRC</sequence>
<dbReference type="AlphaFoldDB" id="A0A8E4XVY8"/>
<feature type="compositionally biased region" description="Basic and acidic residues" evidence="1">
    <location>
        <begin position="8"/>
        <end position="21"/>
    </location>
</feature>
<organism evidence="2">
    <name type="scientific">Klebsiella pneumoniae</name>
    <dbReference type="NCBI Taxonomy" id="573"/>
    <lineage>
        <taxon>Bacteria</taxon>
        <taxon>Pseudomonadati</taxon>
        <taxon>Pseudomonadota</taxon>
        <taxon>Gammaproteobacteria</taxon>
        <taxon>Enterobacterales</taxon>
        <taxon>Enterobacteriaceae</taxon>
        <taxon>Klebsiella/Raoultella group</taxon>
        <taxon>Klebsiella</taxon>
        <taxon>Klebsiella pneumoniae complex</taxon>
    </lineage>
</organism>
<evidence type="ECO:0000313" key="2">
    <source>
        <dbReference type="EMBL" id="QQM12698.1"/>
    </source>
</evidence>
<name>A0A8E4XVY8_KLEPN</name>
<protein>
    <submittedName>
        <fullName evidence="2">Uncharacterized protein</fullName>
    </submittedName>
</protein>
<reference evidence="2" key="1">
    <citation type="submission" date="2020-06" db="EMBL/GenBank/DDBJ databases">
        <authorList>
            <person name="Wan M."/>
            <person name="Gao X."/>
            <person name="Lv L.C."/>
        </authorList>
    </citation>
    <scope>NUCLEOTIDE SEQUENCE</scope>
    <source>
        <plasmid evidence="2">pHN111RT-mcr8.2</plasmid>
    </source>
</reference>
<feature type="region of interest" description="Disordered" evidence="1">
    <location>
        <begin position="1"/>
        <end position="52"/>
    </location>
</feature>